<dbReference type="GO" id="GO:0071949">
    <property type="term" value="F:FAD binding"/>
    <property type="evidence" value="ECO:0007669"/>
    <property type="project" value="InterPro"/>
</dbReference>
<sequence>MPPQPPSPEQTPVLIIGGSLVGLSTAMFLASAHSPTPIQPILIERHSGHSLHPRAIGYTPRTMEIFGAAGIADQIPAAEKVFHEVRRARIESLAGKWYEETSWTPKEEGGEAEGGGEEFSPTKGAAVAQDVLEPILRRRAVELGASVRFGTKLLGFEQDGEGVMAKVVDAEGREYSIRAQYMVAADGGRSQVREILGIQRTGRERLSVKRSVLFRADLQQYLENGISQFTIDRLREFQNIFFTTYGDGRWVLMFDDEEEDEDVNERELRKCIETAIGRSDIPIEIITTGRWEINGLVAEKFHIGRIFLAGDAAHSLPPSRGGYGVNTGIHDAHNLAWKLASVISKVSRPALLDTYDAERRPVALLRYQQHFARRDYADTDGKKSPILEDSAIELGQLYRSSAVLGVGDDLPVAQRPDYWKGQPGTRTPHLKITQNGQSTSSIDLFKFNWTLIAEDERWAAAAADVELAIRSKVAFVRVGQDVEFSSRAAFHDAFGVGPSGASLVRPDGYVAWRVSEAPESPTKELVGALREVASSAKH</sequence>
<proteinExistence type="predicted"/>
<evidence type="ECO:0000256" key="5">
    <source>
        <dbReference type="SAM" id="MobiDB-lite"/>
    </source>
</evidence>
<dbReference type="InterPro" id="IPR050641">
    <property type="entry name" value="RIFMO-like"/>
</dbReference>
<dbReference type="Proteomes" id="UP000800092">
    <property type="component" value="Unassembled WGS sequence"/>
</dbReference>
<evidence type="ECO:0000259" key="6">
    <source>
        <dbReference type="Pfam" id="PF01494"/>
    </source>
</evidence>
<keyword evidence="3" id="KW-0274">FAD</keyword>
<protein>
    <submittedName>
        <fullName evidence="7">2,4-dichlorophenol 6-monooxygenase</fullName>
    </submittedName>
</protein>
<dbReference type="PRINTS" id="PR00420">
    <property type="entry name" value="RNGMNOXGNASE"/>
</dbReference>
<evidence type="ECO:0000313" key="8">
    <source>
        <dbReference type="Proteomes" id="UP000800092"/>
    </source>
</evidence>
<dbReference type="Pfam" id="PF01494">
    <property type="entry name" value="FAD_binding_3"/>
    <property type="match status" value="1"/>
</dbReference>
<dbReference type="GO" id="GO:0016709">
    <property type="term" value="F:oxidoreductase activity, acting on paired donors, with incorporation or reduction of molecular oxygen, NAD(P)H as one donor, and incorporation of one atom of oxygen"/>
    <property type="evidence" value="ECO:0007669"/>
    <property type="project" value="UniProtKB-ARBA"/>
</dbReference>
<evidence type="ECO:0000256" key="1">
    <source>
        <dbReference type="ARBA" id="ARBA00001974"/>
    </source>
</evidence>
<dbReference type="OrthoDB" id="2690153at2759"/>
<accession>A0A6A6H3F7</accession>
<evidence type="ECO:0000256" key="4">
    <source>
        <dbReference type="ARBA" id="ARBA00023002"/>
    </source>
</evidence>
<evidence type="ECO:0000256" key="3">
    <source>
        <dbReference type="ARBA" id="ARBA00022827"/>
    </source>
</evidence>
<organism evidence="7 8">
    <name type="scientific">Viridothelium virens</name>
    <name type="common">Speckled blister lichen</name>
    <name type="synonym">Trypethelium virens</name>
    <dbReference type="NCBI Taxonomy" id="1048519"/>
    <lineage>
        <taxon>Eukaryota</taxon>
        <taxon>Fungi</taxon>
        <taxon>Dikarya</taxon>
        <taxon>Ascomycota</taxon>
        <taxon>Pezizomycotina</taxon>
        <taxon>Dothideomycetes</taxon>
        <taxon>Dothideomycetes incertae sedis</taxon>
        <taxon>Trypetheliales</taxon>
        <taxon>Trypetheliaceae</taxon>
        <taxon>Viridothelium</taxon>
    </lineage>
</organism>
<keyword evidence="8" id="KW-1185">Reference proteome</keyword>
<dbReference type="Gene3D" id="3.40.30.120">
    <property type="match status" value="1"/>
</dbReference>
<keyword evidence="2" id="KW-0285">Flavoprotein</keyword>
<gene>
    <name evidence="7" type="ORF">EV356DRAFT_450309</name>
</gene>
<evidence type="ECO:0000256" key="2">
    <source>
        <dbReference type="ARBA" id="ARBA00022630"/>
    </source>
</evidence>
<reference evidence="7" key="1">
    <citation type="journal article" date="2020" name="Stud. Mycol.">
        <title>101 Dothideomycetes genomes: a test case for predicting lifestyles and emergence of pathogens.</title>
        <authorList>
            <person name="Haridas S."/>
            <person name="Albert R."/>
            <person name="Binder M."/>
            <person name="Bloem J."/>
            <person name="Labutti K."/>
            <person name="Salamov A."/>
            <person name="Andreopoulos B."/>
            <person name="Baker S."/>
            <person name="Barry K."/>
            <person name="Bills G."/>
            <person name="Bluhm B."/>
            <person name="Cannon C."/>
            <person name="Castanera R."/>
            <person name="Culley D."/>
            <person name="Daum C."/>
            <person name="Ezra D."/>
            <person name="Gonzalez J."/>
            <person name="Henrissat B."/>
            <person name="Kuo A."/>
            <person name="Liang C."/>
            <person name="Lipzen A."/>
            <person name="Lutzoni F."/>
            <person name="Magnuson J."/>
            <person name="Mondo S."/>
            <person name="Nolan M."/>
            <person name="Ohm R."/>
            <person name="Pangilinan J."/>
            <person name="Park H.-J."/>
            <person name="Ramirez L."/>
            <person name="Alfaro M."/>
            <person name="Sun H."/>
            <person name="Tritt A."/>
            <person name="Yoshinaga Y."/>
            <person name="Zwiers L.-H."/>
            <person name="Turgeon B."/>
            <person name="Goodwin S."/>
            <person name="Spatafora J."/>
            <person name="Crous P."/>
            <person name="Grigoriev I."/>
        </authorList>
    </citation>
    <scope>NUCLEOTIDE SEQUENCE</scope>
    <source>
        <strain evidence="7">Tuck. ex Michener</strain>
    </source>
</reference>
<dbReference type="SUPFAM" id="SSF51905">
    <property type="entry name" value="FAD/NAD(P)-binding domain"/>
    <property type="match status" value="1"/>
</dbReference>
<dbReference type="EMBL" id="ML991816">
    <property type="protein sequence ID" value="KAF2232401.1"/>
    <property type="molecule type" value="Genomic_DNA"/>
</dbReference>
<evidence type="ECO:0000313" key="7">
    <source>
        <dbReference type="EMBL" id="KAF2232401.1"/>
    </source>
</evidence>
<keyword evidence="4" id="KW-0560">Oxidoreductase</keyword>
<dbReference type="InterPro" id="IPR036188">
    <property type="entry name" value="FAD/NAD-bd_sf"/>
</dbReference>
<dbReference type="InterPro" id="IPR002938">
    <property type="entry name" value="FAD-bd"/>
</dbReference>
<name>A0A6A6H3F7_VIRVR</name>
<dbReference type="PANTHER" id="PTHR43004">
    <property type="entry name" value="TRK SYSTEM POTASSIUM UPTAKE PROTEIN"/>
    <property type="match status" value="1"/>
</dbReference>
<dbReference type="Gene3D" id="3.30.9.10">
    <property type="entry name" value="D-Amino Acid Oxidase, subunit A, domain 2"/>
    <property type="match status" value="1"/>
</dbReference>
<dbReference type="Pfam" id="PF21274">
    <property type="entry name" value="Rng_hyd_C"/>
    <property type="match status" value="1"/>
</dbReference>
<keyword evidence="7" id="KW-0503">Monooxygenase</keyword>
<dbReference type="PANTHER" id="PTHR43004:SF19">
    <property type="entry name" value="BINDING MONOOXYGENASE, PUTATIVE (JCVI)-RELATED"/>
    <property type="match status" value="1"/>
</dbReference>
<dbReference type="Gene3D" id="3.50.50.60">
    <property type="entry name" value="FAD/NAD(P)-binding domain"/>
    <property type="match status" value="1"/>
</dbReference>
<dbReference type="AlphaFoldDB" id="A0A6A6H3F7"/>
<feature type="domain" description="FAD-binding" evidence="6">
    <location>
        <begin position="11"/>
        <end position="363"/>
    </location>
</feature>
<feature type="region of interest" description="Disordered" evidence="5">
    <location>
        <begin position="101"/>
        <end position="123"/>
    </location>
</feature>
<comment type="cofactor">
    <cofactor evidence="1">
        <name>FAD</name>
        <dbReference type="ChEBI" id="CHEBI:57692"/>
    </cofactor>
</comment>